<dbReference type="EMBL" id="FWXJ01000007">
    <property type="protein sequence ID" value="SMC55835.1"/>
    <property type="molecule type" value="Genomic_DNA"/>
</dbReference>
<protein>
    <submittedName>
        <fullName evidence="1">Uncharacterized protein</fullName>
    </submittedName>
</protein>
<evidence type="ECO:0000313" key="2">
    <source>
        <dbReference type="Proteomes" id="UP000192708"/>
    </source>
</evidence>
<dbReference type="Proteomes" id="UP000192708">
    <property type="component" value="Unassembled WGS sequence"/>
</dbReference>
<reference evidence="1 2" key="1">
    <citation type="submission" date="2017-04" db="EMBL/GenBank/DDBJ databases">
        <authorList>
            <person name="Afonso C.L."/>
            <person name="Miller P.J."/>
            <person name="Scott M.A."/>
            <person name="Spackman E."/>
            <person name="Goraichik I."/>
            <person name="Dimitrov K.M."/>
            <person name="Suarez D.L."/>
            <person name="Swayne D.E."/>
        </authorList>
    </citation>
    <scope>NUCLEOTIDE SEQUENCE [LARGE SCALE GENOMIC DNA]</scope>
    <source>
        <strain evidence="1 2">VK13</strain>
    </source>
</reference>
<name>A0A1W2A573_9BURK</name>
<accession>A0A1W2A573</accession>
<keyword evidence="2" id="KW-1185">Reference proteome</keyword>
<organism evidence="1 2">
    <name type="scientific">Polynucleobacter kasalickyi</name>
    <dbReference type="NCBI Taxonomy" id="1938817"/>
    <lineage>
        <taxon>Bacteria</taxon>
        <taxon>Pseudomonadati</taxon>
        <taxon>Pseudomonadota</taxon>
        <taxon>Betaproteobacteria</taxon>
        <taxon>Burkholderiales</taxon>
        <taxon>Burkholderiaceae</taxon>
        <taxon>Polynucleobacter</taxon>
    </lineage>
</organism>
<evidence type="ECO:0000313" key="1">
    <source>
        <dbReference type="EMBL" id="SMC55835.1"/>
    </source>
</evidence>
<proteinExistence type="predicted"/>
<gene>
    <name evidence="1" type="ORF">SAMN06296008_107135</name>
</gene>
<sequence length="84" mass="9750">MGRMILKTNALFSNGFNITNQYDYSMAIQDLQNDGFISLDNIQKLSCTDLQYLCEEIKFWCIYGNQDARNLNLRPRAAIPFTVF</sequence>
<dbReference type="AlphaFoldDB" id="A0A1W2A573"/>